<dbReference type="SUPFAM" id="SSF53955">
    <property type="entry name" value="Lysozyme-like"/>
    <property type="match status" value="1"/>
</dbReference>
<dbReference type="InterPro" id="IPR024408">
    <property type="entry name" value="Muramidase"/>
</dbReference>
<accession>A0A841LTC4</accession>
<dbReference type="RefSeq" id="WP_184222929.1">
    <property type="nucleotide sequence ID" value="NZ_JACIIU010000009.1"/>
</dbReference>
<feature type="domain" description="N-acetylmuramidase" evidence="1">
    <location>
        <begin position="20"/>
        <end position="189"/>
    </location>
</feature>
<reference evidence="2 3" key="1">
    <citation type="submission" date="2020-08" db="EMBL/GenBank/DDBJ databases">
        <title>Genomic Encyclopedia of Type Strains, Phase IV (KMG-IV): sequencing the most valuable type-strain genomes for metagenomic binning, comparative biology and taxonomic classification.</title>
        <authorList>
            <person name="Goeker M."/>
        </authorList>
    </citation>
    <scope>NUCLEOTIDE SEQUENCE [LARGE SCALE GENOMIC DNA]</scope>
    <source>
        <strain evidence="2 3">DSM 22336</strain>
    </source>
</reference>
<dbReference type="EMBL" id="JACIIU010000009">
    <property type="protein sequence ID" value="MBB6261505.1"/>
    <property type="molecule type" value="Genomic_DNA"/>
</dbReference>
<keyword evidence="3" id="KW-1185">Reference proteome</keyword>
<proteinExistence type="predicted"/>
<name>A0A841LTC4_9HYPH</name>
<protein>
    <recommendedName>
        <fullName evidence="1">N-acetylmuramidase domain-containing protein</fullName>
    </recommendedName>
</protein>
<gene>
    <name evidence="2" type="ORF">FHS77_002061</name>
</gene>
<evidence type="ECO:0000259" key="1">
    <source>
        <dbReference type="Pfam" id="PF11860"/>
    </source>
</evidence>
<comment type="caution">
    <text evidence="2">The sequence shown here is derived from an EMBL/GenBank/DDBJ whole genome shotgun (WGS) entry which is preliminary data.</text>
</comment>
<dbReference type="Pfam" id="PF11860">
    <property type="entry name" value="Muramidase"/>
    <property type="match status" value="1"/>
</dbReference>
<dbReference type="InterPro" id="IPR023346">
    <property type="entry name" value="Lysozyme-like_dom_sf"/>
</dbReference>
<evidence type="ECO:0000313" key="3">
    <source>
        <dbReference type="Proteomes" id="UP000555393"/>
    </source>
</evidence>
<evidence type="ECO:0000313" key="2">
    <source>
        <dbReference type="EMBL" id="MBB6261505.1"/>
    </source>
</evidence>
<sequence length="216" mass="24109">MFNKDTINAVLTTAFEYQLDPAALLAVAEIESGGRTAYLVNGKYEPAIRFEGHYFDRRLTGSTRERARSEGLAHPSAGKIRNPASQAARWALLNRAIKINRKAALESTSWGLGQVMGAHWQWLGFTNIDALVALARSSVSGQIMLMTRFILQSGLQQSLHKQNWAHFAKSYNGPAYAKNQYDLKLEAAWIGWKIRLAHEMPRLETSISVDKPIPAI</sequence>
<dbReference type="Proteomes" id="UP000555393">
    <property type="component" value="Unassembled WGS sequence"/>
</dbReference>
<dbReference type="AlphaFoldDB" id="A0A841LTC4"/>
<organism evidence="2 3">
    <name type="scientific">Paenochrobactrum gallinarii</name>
    <dbReference type="NCBI Taxonomy" id="643673"/>
    <lineage>
        <taxon>Bacteria</taxon>
        <taxon>Pseudomonadati</taxon>
        <taxon>Pseudomonadota</taxon>
        <taxon>Alphaproteobacteria</taxon>
        <taxon>Hyphomicrobiales</taxon>
        <taxon>Brucellaceae</taxon>
        <taxon>Paenochrobactrum</taxon>
    </lineage>
</organism>